<evidence type="ECO:0000259" key="2">
    <source>
        <dbReference type="Pfam" id="PF17897"/>
    </source>
</evidence>
<dbReference type="InterPro" id="IPR052559">
    <property type="entry name" value="V-haloperoxidase"/>
</dbReference>
<gene>
    <name evidence="3" type="ORF">DQQ10_07425</name>
</gene>
<proteinExistence type="predicted"/>
<dbReference type="Pfam" id="PF17897">
    <property type="entry name" value="VCPO_N"/>
    <property type="match status" value="1"/>
</dbReference>
<dbReference type="InterPro" id="IPR036938">
    <property type="entry name" value="PAP2/HPO_sf"/>
</dbReference>
<dbReference type="CDD" id="cd03398">
    <property type="entry name" value="PAP2_haloperoxidase"/>
    <property type="match status" value="1"/>
</dbReference>
<dbReference type="AlphaFoldDB" id="A0A364Y6C4"/>
<dbReference type="PANTHER" id="PTHR34599">
    <property type="entry name" value="PEROXIDASE-RELATED"/>
    <property type="match status" value="1"/>
</dbReference>
<keyword evidence="4" id="KW-1185">Reference proteome</keyword>
<dbReference type="Proteomes" id="UP000251889">
    <property type="component" value="Unassembled WGS sequence"/>
</dbReference>
<dbReference type="OrthoDB" id="7793240at2"/>
<evidence type="ECO:0000313" key="4">
    <source>
        <dbReference type="Proteomes" id="UP000251889"/>
    </source>
</evidence>
<dbReference type="InterPro" id="IPR041067">
    <property type="entry name" value="VCPO_N"/>
</dbReference>
<sequence length="432" mass="46878">MKKLMSLLVALTTALCLSCTDSAGSGAEADVRRPFSNYSNESILQWNNVTLGTMHGPAYNPMLASRIYAMVHVAIHDALNSIEPSFDTYALQVKDKKADPIAALSNAAYTVLVNSFPDRKNYLDSALAVSLADVKANDARARGLQLGKLAGEAILALREGDGAFQNPVAELNNPDDPGLYQLVPPVLYLAAPFWKDLRTFGLSSPHQFRVAAMPSLNSNAYVEAFDEVRQYGSKESVVRTEDQTAIAKFWYEFSEIGWNRVAATAVVDGKLDLLSTARVFALVNVAMADAYIAGWDSKFHHNFWRPYTAIRKASTDGNANTNEDAAWEPLMVTPPVHDYPSTHSTLGNAAAVVLNELIGEKVGFSMTSSSAEPAGSLRTFASFSHAAQENATSRVLAGIHFRFSCDSGLALGDKIGHWVLDTKLKPKQNKGL</sequence>
<dbReference type="PANTHER" id="PTHR34599:SF1">
    <property type="entry name" value="PHOSPHATIDIC ACID PHOSPHATASE TYPE 2_HALOPEROXIDASE DOMAIN-CONTAINING PROTEIN"/>
    <property type="match status" value="1"/>
</dbReference>
<feature type="signal peptide" evidence="1">
    <location>
        <begin position="1"/>
        <end position="23"/>
    </location>
</feature>
<dbReference type="Gene3D" id="1.10.606.20">
    <property type="match status" value="1"/>
</dbReference>
<comment type="caution">
    <text evidence="3">The sequence shown here is derived from an EMBL/GenBank/DDBJ whole genome shotgun (WGS) entry which is preliminary data.</text>
</comment>
<name>A0A364Y6C4_9BACT</name>
<keyword evidence="1" id="KW-0732">Signal</keyword>
<dbReference type="EMBL" id="QMFY01000002">
    <property type="protein sequence ID" value="RAW02355.1"/>
    <property type="molecule type" value="Genomic_DNA"/>
</dbReference>
<protein>
    <submittedName>
        <fullName evidence="3">Phosphoesterase PA-phosphatase</fullName>
    </submittedName>
</protein>
<dbReference type="SUPFAM" id="SSF48317">
    <property type="entry name" value="Acid phosphatase/Vanadium-dependent haloperoxidase"/>
    <property type="match status" value="1"/>
</dbReference>
<evidence type="ECO:0000256" key="1">
    <source>
        <dbReference type="SAM" id="SignalP"/>
    </source>
</evidence>
<reference evidence="3 4" key="1">
    <citation type="submission" date="2018-06" db="EMBL/GenBank/DDBJ databases">
        <title>Chryseolinea flavus sp. nov., a member of the phylum Bacteroidetes isolated from soil.</title>
        <authorList>
            <person name="Li Y."/>
            <person name="Wang J."/>
        </authorList>
    </citation>
    <scope>NUCLEOTIDE SEQUENCE [LARGE SCALE GENOMIC DNA]</scope>
    <source>
        <strain evidence="3 4">SDU1-6</strain>
    </source>
</reference>
<organism evidence="3 4">
    <name type="scientific">Pseudochryseolinea flava</name>
    <dbReference type="NCBI Taxonomy" id="2059302"/>
    <lineage>
        <taxon>Bacteria</taxon>
        <taxon>Pseudomonadati</taxon>
        <taxon>Bacteroidota</taxon>
        <taxon>Cytophagia</taxon>
        <taxon>Cytophagales</taxon>
        <taxon>Fulvivirgaceae</taxon>
        <taxon>Pseudochryseolinea</taxon>
    </lineage>
</organism>
<evidence type="ECO:0000313" key="3">
    <source>
        <dbReference type="EMBL" id="RAW02355.1"/>
    </source>
</evidence>
<feature type="chain" id="PRO_5016991271" evidence="1">
    <location>
        <begin position="24"/>
        <end position="432"/>
    </location>
</feature>
<dbReference type="RefSeq" id="WP_112746177.1">
    <property type="nucleotide sequence ID" value="NZ_QMFY01000002.1"/>
</dbReference>
<feature type="domain" description="Vanadium chloroperoxidase N-terminal" evidence="2">
    <location>
        <begin position="37"/>
        <end position="112"/>
    </location>
</feature>
<accession>A0A364Y6C4</accession>